<feature type="domain" description="Polysaccharide pyruvyl transferase" evidence="1">
    <location>
        <begin position="15"/>
        <end position="292"/>
    </location>
</feature>
<evidence type="ECO:0000313" key="2">
    <source>
        <dbReference type="EMBL" id="REC65571.1"/>
    </source>
</evidence>
<dbReference type="InterPro" id="IPR007345">
    <property type="entry name" value="Polysacch_pyruvyl_Trfase"/>
</dbReference>
<keyword evidence="3" id="KW-1185">Reference proteome</keyword>
<sequence length="358" mass="41479">MKNKIVYIVATQYDNVGDLLINKCLIDVLSKYGNVYLDTQNVPDQFKKELLKDTENVKELKEITNKSFKGKGVVSLYFSNLGITHIFKSPGPFGSAGNKKVFLKNMLIGLIFKIFKSKGVKSYLVGNDVHYTNEMDKKAVVFFSRNTDKILCRSYNNVEALKKLGVKNIDYIPDMCFGYSPKNIDMFGSDEIGVSFRRLNDENYHQKILEAIQNILETTDKKITFFYQVNHDFEYNHELFTYFKNNKNVSFHKDCLKWDNISFYNRFSFTLSNRLHVLLLGMVYNVIPIGLLNKDSKTQKIIDIFDGVNLNNFLVSELTPKAVEEFTSREQKLKNIIKEVSLGQKKMIENRIYELIGK</sequence>
<dbReference type="RefSeq" id="WP_115962089.1">
    <property type="nucleotide sequence ID" value="NZ_CBCRVL010000012.1"/>
</dbReference>
<gene>
    <name evidence="2" type="ORF">DRF59_15440</name>
</gene>
<comment type="caution">
    <text evidence="2">The sequence shown here is derived from an EMBL/GenBank/DDBJ whole genome shotgun (WGS) entry which is preliminary data.</text>
</comment>
<reference evidence="2 3" key="1">
    <citation type="journal article" date="2007" name="Int. J. Syst. Evol. Microbiol.">
        <title>Chryseobacterium flavum sp. nov., isolated from polluted soil.</title>
        <authorList>
            <person name="Zhou Y."/>
            <person name="Dong J."/>
            <person name="Wang X."/>
            <person name="Huang X."/>
            <person name="Zhang K.Y."/>
            <person name="Zhang Y.Q."/>
            <person name="Guo Y.F."/>
            <person name="Lai R."/>
            <person name="Li W.J."/>
        </authorList>
    </citation>
    <scope>NUCLEOTIDE SEQUENCE [LARGE SCALE GENOMIC DNA]</scope>
    <source>
        <strain evidence="2 3">KCTC 12877</strain>
    </source>
</reference>
<name>A0A3D9CIJ3_9FLAO</name>
<dbReference type="Proteomes" id="UP000256769">
    <property type="component" value="Unassembled WGS sequence"/>
</dbReference>
<dbReference type="OrthoDB" id="1228743at2"/>
<dbReference type="EMBL" id="QNUE01000013">
    <property type="protein sequence ID" value="REC65571.1"/>
    <property type="molecule type" value="Genomic_DNA"/>
</dbReference>
<dbReference type="Pfam" id="PF04230">
    <property type="entry name" value="PS_pyruv_trans"/>
    <property type="match status" value="1"/>
</dbReference>
<evidence type="ECO:0000259" key="1">
    <source>
        <dbReference type="Pfam" id="PF04230"/>
    </source>
</evidence>
<accession>A0A3D9CIJ3</accession>
<proteinExistence type="predicted"/>
<protein>
    <recommendedName>
        <fullName evidence="1">Polysaccharide pyruvyl transferase domain-containing protein</fullName>
    </recommendedName>
</protein>
<organism evidence="2 3">
    <name type="scientific">Chryseobacterium flavum</name>
    <dbReference type="NCBI Taxonomy" id="415851"/>
    <lineage>
        <taxon>Bacteria</taxon>
        <taxon>Pseudomonadati</taxon>
        <taxon>Bacteroidota</taxon>
        <taxon>Flavobacteriia</taxon>
        <taxon>Flavobacteriales</taxon>
        <taxon>Weeksellaceae</taxon>
        <taxon>Chryseobacterium group</taxon>
        <taxon>Chryseobacterium</taxon>
    </lineage>
</organism>
<dbReference type="AlphaFoldDB" id="A0A3D9CIJ3"/>
<evidence type="ECO:0000313" key="3">
    <source>
        <dbReference type="Proteomes" id="UP000256769"/>
    </source>
</evidence>